<dbReference type="Gene3D" id="2.40.30.10">
    <property type="entry name" value="Translation factors"/>
    <property type="match status" value="1"/>
</dbReference>
<dbReference type="Proteomes" id="UP001291687">
    <property type="component" value="Unassembled WGS sequence"/>
</dbReference>
<evidence type="ECO:0000313" key="7">
    <source>
        <dbReference type="Proteomes" id="UP001291687"/>
    </source>
</evidence>
<feature type="domain" description="RsdA/BaiN/AoA(So)-like Rossmann fold-like" evidence="4">
    <location>
        <begin position="6"/>
        <end position="391"/>
    </location>
</feature>
<dbReference type="PANTHER" id="PTHR42887">
    <property type="entry name" value="OS12G0638800 PROTEIN"/>
    <property type="match status" value="1"/>
</dbReference>
<dbReference type="PRINTS" id="PR00368">
    <property type="entry name" value="FADPNR"/>
</dbReference>
<dbReference type="NCBIfam" id="TIGR00275">
    <property type="entry name" value="aminoacetone oxidase family FAD-binding enzyme"/>
    <property type="match status" value="1"/>
</dbReference>
<dbReference type="PRINTS" id="PR00411">
    <property type="entry name" value="PNDRDTASEI"/>
</dbReference>
<organism evidence="6 7">
    <name type="scientific">Candidatus Megaera venefica</name>
    <dbReference type="NCBI Taxonomy" id="2055910"/>
    <lineage>
        <taxon>Bacteria</taxon>
        <taxon>Pseudomonadati</taxon>
        <taxon>Pseudomonadota</taxon>
        <taxon>Alphaproteobacteria</taxon>
        <taxon>Rickettsiales</taxon>
        <taxon>Rickettsiaceae</taxon>
        <taxon>Candidatus Megaera</taxon>
    </lineage>
</organism>
<protein>
    <submittedName>
        <fullName evidence="6">NAD(P)/FAD-dependent oxidoreductase</fullName>
    </submittedName>
</protein>
<evidence type="ECO:0000259" key="4">
    <source>
        <dbReference type="Pfam" id="PF03486"/>
    </source>
</evidence>
<dbReference type="RefSeq" id="WP_322776397.1">
    <property type="nucleotide sequence ID" value="NZ_JARJFB010000022.1"/>
</dbReference>
<proteinExistence type="predicted"/>
<gene>
    <name evidence="6" type="ORF">Megvenef_00460</name>
</gene>
<keyword evidence="3" id="KW-0274">FAD</keyword>
<dbReference type="EMBL" id="JARJFB010000022">
    <property type="protein sequence ID" value="MEA0970494.1"/>
    <property type="molecule type" value="Genomic_DNA"/>
</dbReference>
<name>A0ABU5NBD7_9RICK</name>
<dbReference type="InterPro" id="IPR055178">
    <property type="entry name" value="RsdA/BaiN/AoA(So)-like_dom"/>
</dbReference>
<keyword evidence="2" id="KW-0285">Flavoprotein</keyword>
<keyword evidence="7" id="KW-1185">Reference proteome</keyword>
<comment type="cofactor">
    <cofactor evidence="1">
        <name>FAD</name>
        <dbReference type="ChEBI" id="CHEBI:57692"/>
    </cofactor>
</comment>
<dbReference type="InterPro" id="IPR057661">
    <property type="entry name" value="RsdA/BaiN/AoA(So)_Rossmann"/>
</dbReference>
<evidence type="ECO:0000256" key="1">
    <source>
        <dbReference type="ARBA" id="ARBA00001974"/>
    </source>
</evidence>
<evidence type="ECO:0000256" key="2">
    <source>
        <dbReference type="ARBA" id="ARBA00022630"/>
    </source>
</evidence>
<dbReference type="InterPro" id="IPR004792">
    <property type="entry name" value="BaiN-like"/>
</dbReference>
<dbReference type="Pfam" id="PF22780">
    <property type="entry name" value="HI0933_like_1st"/>
    <property type="match status" value="1"/>
</dbReference>
<evidence type="ECO:0000256" key="3">
    <source>
        <dbReference type="ARBA" id="ARBA00022827"/>
    </source>
</evidence>
<reference evidence="6 7" key="1">
    <citation type="submission" date="2023-03" db="EMBL/GenBank/DDBJ databases">
        <title>Host association and intracellularity evolved multiple times independently in the Rickettsiales.</title>
        <authorList>
            <person name="Castelli M."/>
            <person name="Nardi T."/>
            <person name="Gammuto L."/>
            <person name="Bellinzona G."/>
            <person name="Sabaneyeva E."/>
            <person name="Potekhin A."/>
            <person name="Serra V."/>
            <person name="Petroni G."/>
            <person name="Sassera D."/>
        </authorList>
    </citation>
    <scope>NUCLEOTIDE SEQUENCE [LARGE SCALE GENOMIC DNA]</scope>
    <source>
        <strain evidence="6 7">Sr 2-6</strain>
    </source>
</reference>
<accession>A0ABU5NBD7</accession>
<dbReference type="Pfam" id="PF03486">
    <property type="entry name" value="HI0933_like"/>
    <property type="match status" value="1"/>
</dbReference>
<dbReference type="InterPro" id="IPR023166">
    <property type="entry name" value="BaiN-like_dom_sf"/>
</dbReference>
<dbReference type="SUPFAM" id="SSF160996">
    <property type="entry name" value="HI0933 insert domain-like"/>
    <property type="match status" value="1"/>
</dbReference>
<comment type="caution">
    <text evidence="6">The sequence shown here is derived from an EMBL/GenBank/DDBJ whole genome shotgun (WGS) entry which is preliminary data.</text>
</comment>
<dbReference type="Gene3D" id="1.10.8.260">
    <property type="entry name" value="HI0933 insert domain-like"/>
    <property type="match status" value="1"/>
</dbReference>
<dbReference type="Gene3D" id="3.50.50.60">
    <property type="entry name" value="FAD/NAD(P)-binding domain"/>
    <property type="match status" value="1"/>
</dbReference>
<dbReference type="PANTHER" id="PTHR42887:SF2">
    <property type="entry name" value="OS12G0638800 PROTEIN"/>
    <property type="match status" value="1"/>
</dbReference>
<dbReference type="SUPFAM" id="SSF51905">
    <property type="entry name" value="FAD/NAD(P)-binding domain"/>
    <property type="match status" value="1"/>
</dbReference>
<sequence length="394" mass="43753">MPGKYDVIIIGAGAAGLMAAIRSGQKGKRVLVVEHTNKIGEKIRISGGGRCNFTNLYTSNHNFISQNPHFVKSALSQYTQHDFINLVESYKIAYHEKTLGQLFCDGSSSQIINMFIDLCTKYQVDIRLSCNVKDVFKNDYFKIESDQGDFIGDTLVIATGGLSIPKIGASDFGYRVAKKFGLNIVSTKPALVPLIVPDEQKKLFNELRGISNHSIVTYKDTSFTENILFTHKGLSGPAILQISSYLNKFDDEKISINLLPNLNLENMFAADKNNKQTLANYLKVYLTNRLVDNFSLGNSDFNKTITDLTKEKLSYIAKFIHNFQVPISDSEGYLKAEVTSGGVDTRELSSKTMESIKVPGLFFVGEVVDVTGWLGGYNFQWAWSSGFVAANSFK</sequence>
<evidence type="ECO:0000259" key="5">
    <source>
        <dbReference type="Pfam" id="PF22780"/>
    </source>
</evidence>
<dbReference type="InterPro" id="IPR036188">
    <property type="entry name" value="FAD/NAD-bd_sf"/>
</dbReference>
<feature type="domain" description="RsdA/BaiN/AoA(So)-like insert" evidence="5">
    <location>
        <begin position="188"/>
        <end position="338"/>
    </location>
</feature>
<evidence type="ECO:0000313" key="6">
    <source>
        <dbReference type="EMBL" id="MEA0970494.1"/>
    </source>
</evidence>